<evidence type="ECO:0000313" key="2">
    <source>
        <dbReference type="EMBL" id="MBC5636863.1"/>
    </source>
</evidence>
<accession>A0A923RIP5</accession>
<dbReference type="AlphaFoldDB" id="A0A923RIP5"/>
<reference evidence="2" key="1">
    <citation type="submission" date="2020-08" db="EMBL/GenBank/DDBJ databases">
        <title>Genome public.</title>
        <authorList>
            <person name="Liu C."/>
            <person name="Sun Q."/>
        </authorList>
    </citation>
    <scope>NUCLEOTIDE SEQUENCE</scope>
    <source>
        <strain evidence="2">BX22</strain>
    </source>
</reference>
<dbReference type="RefSeq" id="WP_186869578.1">
    <property type="nucleotide sequence ID" value="NZ_JACOOL010000005.1"/>
</dbReference>
<feature type="region of interest" description="Disordered" evidence="1">
    <location>
        <begin position="38"/>
        <end position="57"/>
    </location>
</feature>
<keyword evidence="3" id="KW-1185">Reference proteome</keyword>
<evidence type="ECO:0000256" key="1">
    <source>
        <dbReference type="SAM" id="MobiDB-lite"/>
    </source>
</evidence>
<evidence type="ECO:0000313" key="3">
    <source>
        <dbReference type="Proteomes" id="UP000637359"/>
    </source>
</evidence>
<feature type="compositionally biased region" description="Polar residues" evidence="1">
    <location>
        <begin position="15"/>
        <end position="24"/>
    </location>
</feature>
<organism evidence="2 3">
    <name type="scientific">Ornithinibacillus hominis</name>
    <dbReference type="NCBI Taxonomy" id="2763055"/>
    <lineage>
        <taxon>Bacteria</taxon>
        <taxon>Bacillati</taxon>
        <taxon>Bacillota</taxon>
        <taxon>Bacilli</taxon>
        <taxon>Bacillales</taxon>
        <taxon>Bacillaceae</taxon>
        <taxon>Ornithinibacillus</taxon>
    </lineage>
</organism>
<sequence>MGRGDHNRATGKNFFAQTPKNQLSDGIDVEYSEEFADHDDKVAQARSRAADRRAKEK</sequence>
<feature type="region of interest" description="Disordered" evidence="1">
    <location>
        <begin position="1"/>
        <end position="27"/>
    </location>
</feature>
<comment type="caution">
    <text evidence="2">The sequence shown here is derived from an EMBL/GenBank/DDBJ whole genome shotgun (WGS) entry which is preliminary data.</text>
</comment>
<name>A0A923RIP5_9BACI</name>
<dbReference type="Proteomes" id="UP000637359">
    <property type="component" value="Unassembled WGS sequence"/>
</dbReference>
<protein>
    <submittedName>
        <fullName evidence="2">YfhD family protein</fullName>
    </submittedName>
</protein>
<gene>
    <name evidence="2" type="ORF">H8S33_08545</name>
</gene>
<dbReference type="Pfam" id="PF14151">
    <property type="entry name" value="YfhD"/>
    <property type="match status" value="1"/>
</dbReference>
<proteinExistence type="predicted"/>
<dbReference type="InterPro" id="IPR025435">
    <property type="entry name" value="YfhD-like"/>
</dbReference>
<dbReference type="EMBL" id="JACOOL010000005">
    <property type="protein sequence ID" value="MBC5636863.1"/>
    <property type="molecule type" value="Genomic_DNA"/>
</dbReference>